<organism evidence="3 4">
    <name type="scientific">Glossina pallidipes</name>
    <name type="common">Tsetse fly</name>
    <dbReference type="NCBI Taxonomy" id="7398"/>
    <lineage>
        <taxon>Eukaryota</taxon>
        <taxon>Metazoa</taxon>
        <taxon>Ecdysozoa</taxon>
        <taxon>Arthropoda</taxon>
        <taxon>Hexapoda</taxon>
        <taxon>Insecta</taxon>
        <taxon>Pterygota</taxon>
        <taxon>Neoptera</taxon>
        <taxon>Endopterygota</taxon>
        <taxon>Diptera</taxon>
        <taxon>Brachycera</taxon>
        <taxon>Muscomorpha</taxon>
        <taxon>Hippoboscoidea</taxon>
        <taxon>Glossinidae</taxon>
        <taxon>Glossina</taxon>
    </lineage>
</organism>
<keyword evidence="4" id="KW-1185">Reference proteome</keyword>
<evidence type="ECO:0000256" key="1">
    <source>
        <dbReference type="SAM" id="Coils"/>
    </source>
</evidence>
<evidence type="ECO:0000313" key="4">
    <source>
        <dbReference type="Proteomes" id="UP000092445"/>
    </source>
</evidence>
<sequence>MNLWQMPSNSLKYLLCENGQADTTKTTETVIFDNTNPNQCPLGYEIYRDILVCSEFSLDETLKSTAANTRTLTAASDADKQHIAENKKERKKIRKKYKELEKIIAQTNEEDMKEIKVELKCEHGKRELSLSNFRGSQQDFAGLYQNNPNQNFNGQPHLAPLPSPVAAQQQQFQFNPNIDTNATKFNNPPPHFGFNPLPLYPPLYPGLGPFFNHFPPPPPGPNPHPPLPLPIMPVPPRRTTRMEAPFMPSQFIGFALNDDRRQPPDHAKGSQNANDSRAPNSPYAMPLSKPVYETQSNSPNGNVDPYPPNNNNNLLYMSPNYTYGLYKNN</sequence>
<feature type="compositionally biased region" description="Polar residues" evidence="2">
    <location>
        <begin position="269"/>
        <end position="279"/>
    </location>
</feature>
<feature type="coiled-coil region" evidence="1">
    <location>
        <begin position="83"/>
        <end position="110"/>
    </location>
</feature>
<name>A0A1A9ZEQ8_GLOPL</name>
<keyword evidence="1" id="KW-0175">Coiled coil</keyword>
<evidence type="ECO:0000256" key="2">
    <source>
        <dbReference type="SAM" id="MobiDB-lite"/>
    </source>
</evidence>
<reference evidence="3" key="2">
    <citation type="submission" date="2020-05" db="UniProtKB">
        <authorList>
            <consortium name="EnsemblMetazoa"/>
        </authorList>
    </citation>
    <scope>IDENTIFICATION</scope>
    <source>
        <strain evidence="3">IAEA</strain>
    </source>
</reference>
<dbReference type="STRING" id="7398.A0A1A9ZEQ8"/>
<feature type="compositionally biased region" description="Low complexity" evidence="2">
    <location>
        <begin position="299"/>
        <end position="312"/>
    </location>
</feature>
<dbReference type="Proteomes" id="UP000092445">
    <property type="component" value="Unassembled WGS sequence"/>
</dbReference>
<reference evidence="4" key="1">
    <citation type="submission" date="2014-03" db="EMBL/GenBank/DDBJ databases">
        <authorList>
            <person name="Aksoy S."/>
            <person name="Warren W."/>
            <person name="Wilson R.K."/>
        </authorList>
    </citation>
    <scope>NUCLEOTIDE SEQUENCE [LARGE SCALE GENOMIC DNA]</scope>
    <source>
        <strain evidence="4">IAEA</strain>
    </source>
</reference>
<evidence type="ECO:0000313" key="3">
    <source>
        <dbReference type="EnsemblMetazoa" id="GPAI012397-PA"/>
    </source>
</evidence>
<accession>A0A1A9ZEQ8</accession>
<dbReference type="VEuPathDB" id="VectorBase:GPAI012397"/>
<feature type="compositionally biased region" description="Basic and acidic residues" evidence="2">
    <location>
        <begin position="257"/>
        <end position="268"/>
    </location>
</feature>
<proteinExistence type="predicted"/>
<dbReference type="AlphaFoldDB" id="A0A1A9ZEQ8"/>
<protein>
    <submittedName>
        <fullName evidence="3">Uncharacterized protein</fullName>
    </submittedName>
</protein>
<dbReference type="EnsemblMetazoa" id="GPAI012397-RA">
    <property type="protein sequence ID" value="GPAI012397-PA"/>
    <property type="gene ID" value="GPAI012397"/>
</dbReference>
<feature type="region of interest" description="Disordered" evidence="2">
    <location>
        <begin position="256"/>
        <end position="312"/>
    </location>
</feature>